<dbReference type="PANTHER" id="PTHR13451">
    <property type="entry name" value="CLASS II CROSSOVER JUNCTION ENDONUCLEASE MUS81"/>
    <property type="match status" value="1"/>
</dbReference>
<protein>
    <recommendedName>
        <fullName evidence="2">Crossover junction endonuclease MUS81</fullName>
        <ecNumber evidence="2">3.1.22.-</ecNumber>
    </recommendedName>
</protein>
<keyword evidence="2" id="KW-0255">Endonuclease</keyword>
<dbReference type="InterPro" id="IPR011335">
    <property type="entry name" value="Restrct_endonuc-II-like"/>
</dbReference>
<comment type="subcellular location">
    <subcellularLocation>
        <location evidence="2">Nucleus</location>
    </subcellularLocation>
</comment>
<dbReference type="GO" id="GO:0048476">
    <property type="term" value="C:Holliday junction resolvase complex"/>
    <property type="evidence" value="ECO:0007669"/>
    <property type="project" value="UniProtKB-UniRule"/>
</dbReference>
<keyword evidence="1 2" id="KW-0378">Hydrolase</keyword>
<sequence length="141" mass="15881">DTSTERTKASHTSVESEERGCGSQQVESGSEASTVCSAETGSSENISYCACEPKDKAEMEMRPLSVGDYLWVARKIDGTEIVLDWIVERKTWSDLHHSIRSKGIAREKIAEAVNLARYVYCTIIGYLIRDPYHLRTYTRGR</sequence>
<dbReference type="Gene3D" id="3.40.50.10130">
    <property type="match status" value="1"/>
</dbReference>
<dbReference type="PANTHER" id="PTHR13451:SF0">
    <property type="entry name" value="CROSSOVER JUNCTION ENDONUCLEASE MUS81"/>
    <property type="match status" value="1"/>
</dbReference>
<keyword evidence="2" id="KW-0227">DNA damage</keyword>
<evidence type="ECO:0000256" key="1">
    <source>
        <dbReference type="ARBA" id="ARBA00022801"/>
    </source>
</evidence>
<feature type="non-terminal residue" evidence="5">
    <location>
        <position position="1"/>
    </location>
</feature>
<dbReference type="AlphaFoldDB" id="A0A2G9UCD0"/>
<comment type="cofactor">
    <cofactor evidence="2">
        <name>Mg(2+)</name>
        <dbReference type="ChEBI" id="CHEBI:18420"/>
    </cofactor>
</comment>
<dbReference type="SUPFAM" id="SSF52980">
    <property type="entry name" value="Restriction endonuclease-like"/>
    <property type="match status" value="1"/>
</dbReference>
<dbReference type="OrthoDB" id="5963188at2759"/>
<comment type="similarity">
    <text evidence="2">Belongs to the XPF family.</text>
</comment>
<dbReference type="Pfam" id="PF02732">
    <property type="entry name" value="ERCC4"/>
    <property type="match status" value="1"/>
</dbReference>
<evidence type="ECO:0000259" key="4">
    <source>
        <dbReference type="Pfam" id="PF02732"/>
    </source>
</evidence>
<feature type="domain" description="ERCC4" evidence="4">
    <location>
        <begin position="56"/>
        <end position="122"/>
    </location>
</feature>
<keyword evidence="2" id="KW-0234">DNA repair</keyword>
<feature type="compositionally biased region" description="Basic and acidic residues" evidence="3">
    <location>
        <begin position="1"/>
        <end position="20"/>
    </location>
</feature>
<evidence type="ECO:0000313" key="5">
    <source>
        <dbReference type="EMBL" id="PIO67823.1"/>
    </source>
</evidence>
<keyword evidence="2" id="KW-0460">Magnesium</keyword>
<dbReference type="GO" id="GO:0006308">
    <property type="term" value="P:DNA catabolic process"/>
    <property type="evidence" value="ECO:0007669"/>
    <property type="project" value="UniProtKB-UniRule"/>
</dbReference>
<accession>A0A2G9UCD0</accession>
<dbReference type="GO" id="GO:0003677">
    <property type="term" value="F:DNA binding"/>
    <property type="evidence" value="ECO:0007669"/>
    <property type="project" value="UniProtKB-UniRule"/>
</dbReference>
<feature type="region of interest" description="Disordered" evidence="3">
    <location>
        <begin position="1"/>
        <end position="42"/>
    </location>
</feature>
<keyword evidence="6" id="KW-1185">Reference proteome</keyword>
<dbReference type="Proteomes" id="UP000230423">
    <property type="component" value="Unassembled WGS sequence"/>
</dbReference>
<comment type="function">
    <text evidence="2">Interacts with EME1 to form a DNA structure-specific endonuclease with substrate preference for branched DNA structures with a 5'-end at the branch nick. Typical substrates include 3'-flap structures, D-loops, replication forks and nicked Holliday junctions. May be required in mitosis for the processing of stalled or collapsed replication fork intermediates. May be required in meiosis for the repair of meiosis-specific double strand breaks subsequent to single-end invasion (SEI).</text>
</comment>
<keyword evidence="2" id="KW-0540">Nuclease</keyword>
<dbReference type="GO" id="GO:0000727">
    <property type="term" value="P:double-strand break repair via break-induced replication"/>
    <property type="evidence" value="ECO:0007669"/>
    <property type="project" value="UniProtKB-UniRule"/>
</dbReference>
<dbReference type="GO" id="GO:0008821">
    <property type="term" value="F:crossover junction DNA endonuclease activity"/>
    <property type="evidence" value="ECO:0007669"/>
    <property type="project" value="UniProtKB-UniRule"/>
</dbReference>
<gene>
    <name evidence="5" type="ORF">TELCIR_10414</name>
</gene>
<dbReference type="InterPro" id="IPR006166">
    <property type="entry name" value="ERCC4_domain"/>
</dbReference>
<dbReference type="EMBL" id="KZ347394">
    <property type="protein sequence ID" value="PIO67823.1"/>
    <property type="molecule type" value="Genomic_DNA"/>
</dbReference>
<dbReference type="GO" id="GO:0046872">
    <property type="term" value="F:metal ion binding"/>
    <property type="evidence" value="ECO:0007669"/>
    <property type="project" value="UniProtKB-UniRule"/>
</dbReference>
<evidence type="ECO:0000313" key="6">
    <source>
        <dbReference type="Proteomes" id="UP000230423"/>
    </source>
</evidence>
<keyword evidence="2" id="KW-0539">Nucleus</keyword>
<organism evidence="5 6">
    <name type="scientific">Teladorsagia circumcincta</name>
    <name type="common">Brown stomach worm</name>
    <name type="synonym">Ostertagia circumcincta</name>
    <dbReference type="NCBI Taxonomy" id="45464"/>
    <lineage>
        <taxon>Eukaryota</taxon>
        <taxon>Metazoa</taxon>
        <taxon>Ecdysozoa</taxon>
        <taxon>Nematoda</taxon>
        <taxon>Chromadorea</taxon>
        <taxon>Rhabditida</taxon>
        <taxon>Rhabditina</taxon>
        <taxon>Rhabditomorpha</taxon>
        <taxon>Strongyloidea</taxon>
        <taxon>Trichostrongylidae</taxon>
        <taxon>Teladorsagia</taxon>
    </lineage>
</organism>
<dbReference type="EC" id="3.1.22.-" evidence="2"/>
<dbReference type="GO" id="GO:0031573">
    <property type="term" value="P:mitotic intra-S DNA damage checkpoint signaling"/>
    <property type="evidence" value="ECO:0007669"/>
    <property type="project" value="TreeGrafter"/>
</dbReference>
<evidence type="ECO:0000256" key="2">
    <source>
        <dbReference type="RuleBase" id="RU369042"/>
    </source>
</evidence>
<name>A0A2G9UCD0_TELCI</name>
<feature type="compositionally biased region" description="Polar residues" evidence="3">
    <location>
        <begin position="22"/>
        <end position="42"/>
    </location>
</feature>
<reference evidence="5 6" key="1">
    <citation type="submission" date="2015-09" db="EMBL/GenBank/DDBJ databases">
        <title>Draft genome of the parasitic nematode Teladorsagia circumcincta isolate WARC Sus (inbred).</title>
        <authorList>
            <person name="Mitreva M."/>
        </authorList>
    </citation>
    <scope>NUCLEOTIDE SEQUENCE [LARGE SCALE GENOMIC DNA]</scope>
    <source>
        <strain evidence="5 6">S</strain>
    </source>
</reference>
<keyword evidence="2" id="KW-0233">DNA recombination</keyword>
<evidence type="ECO:0000256" key="3">
    <source>
        <dbReference type="SAM" id="MobiDB-lite"/>
    </source>
</evidence>
<dbReference type="GO" id="GO:0005634">
    <property type="term" value="C:nucleus"/>
    <property type="evidence" value="ECO:0007669"/>
    <property type="project" value="UniProtKB-SubCell"/>
</dbReference>
<comment type="subunit">
    <text evidence="2">Interacts with EME1.</text>
</comment>
<dbReference type="GO" id="GO:0048257">
    <property type="term" value="F:3'-flap endonuclease activity"/>
    <property type="evidence" value="ECO:0007669"/>
    <property type="project" value="TreeGrafter"/>
</dbReference>
<dbReference type="GO" id="GO:0000712">
    <property type="term" value="P:resolution of meiotic recombination intermediates"/>
    <property type="evidence" value="ECO:0007669"/>
    <property type="project" value="TreeGrafter"/>
</dbReference>
<keyword evidence="2" id="KW-0479">Metal-binding</keyword>
<dbReference type="InterPro" id="IPR033309">
    <property type="entry name" value="Mus81"/>
</dbReference>
<proteinExistence type="inferred from homology"/>